<feature type="binding site" evidence="6">
    <location>
        <position position="39"/>
    </location>
    <ligand>
        <name>GTP</name>
        <dbReference type="ChEBI" id="CHEBI:37565"/>
    </ligand>
</feature>
<dbReference type="EC" id="2.7.1.237" evidence="6"/>
<dbReference type="Proteomes" id="UP001596417">
    <property type="component" value="Unassembled WGS sequence"/>
</dbReference>
<comment type="caution">
    <text evidence="6">Lacks conserved residue(s) required for the propagation of feature annotation.</text>
</comment>
<keyword evidence="8" id="KW-1185">Reference proteome</keyword>
<name>A0ABD5YH56_9EURY</name>
<keyword evidence="4 6" id="KW-0173">Coenzyme A biosynthesis</keyword>
<evidence type="ECO:0000256" key="1">
    <source>
        <dbReference type="ARBA" id="ARBA00022679"/>
    </source>
</evidence>
<evidence type="ECO:0000256" key="5">
    <source>
        <dbReference type="ARBA" id="ARBA00023134"/>
    </source>
</evidence>
<comment type="pathway">
    <text evidence="6">Cofactor biosynthesis; coenzyme A biosynthesis.</text>
</comment>
<feature type="binding site" evidence="6">
    <location>
        <position position="57"/>
    </location>
    <ligand>
        <name>GTP</name>
        <dbReference type="ChEBI" id="CHEBI:37565"/>
    </ligand>
</feature>
<dbReference type="GO" id="GO:0015937">
    <property type="term" value="P:coenzyme A biosynthetic process"/>
    <property type="evidence" value="ECO:0007669"/>
    <property type="project" value="UniProtKB-UniRule"/>
</dbReference>
<reference evidence="7 8" key="1">
    <citation type="journal article" date="2019" name="Int. J. Syst. Evol. Microbiol.">
        <title>The Global Catalogue of Microorganisms (GCM) 10K type strain sequencing project: providing services to taxonomists for standard genome sequencing and annotation.</title>
        <authorList>
            <consortium name="The Broad Institute Genomics Platform"/>
            <consortium name="The Broad Institute Genome Sequencing Center for Infectious Disease"/>
            <person name="Wu L."/>
            <person name="Ma J."/>
        </authorList>
    </citation>
    <scope>NUCLEOTIDE SEQUENCE [LARGE SCALE GENOMIC DNA]</scope>
    <source>
        <strain evidence="7 8">RDMS1</strain>
    </source>
</reference>
<feature type="binding site" evidence="6">
    <location>
        <position position="41"/>
    </location>
    <ligand>
        <name>GTP</name>
        <dbReference type="ChEBI" id="CHEBI:37565"/>
    </ligand>
</feature>
<dbReference type="PIRSF" id="PIRSF006533">
    <property type="entry name" value="UCP006533"/>
    <property type="match status" value="1"/>
</dbReference>
<dbReference type="PANTHER" id="PTHR40732">
    <property type="entry name" value="UPF0218 PROTEIN TK1697"/>
    <property type="match status" value="1"/>
</dbReference>
<dbReference type="Pfam" id="PF04019">
    <property type="entry name" value="DUF359"/>
    <property type="match status" value="1"/>
</dbReference>
<organism evidence="7 8">
    <name type="scientific">Halocatena marina</name>
    <dbReference type="NCBI Taxonomy" id="2934937"/>
    <lineage>
        <taxon>Archaea</taxon>
        <taxon>Methanobacteriati</taxon>
        <taxon>Methanobacteriota</taxon>
        <taxon>Stenosarchaea group</taxon>
        <taxon>Halobacteria</taxon>
        <taxon>Halobacteriales</taxon>
        <taxon>Natronomonadaceae</taxon>
        <taxon>Halocatena</taxon>
    </lineage>
</organism>
<evidence type="ECO:0000256" key="6">
    <source>
        <dbReference type="HAMAP-Rule" id="MF_00590"/>
    </source>
</evidence>
<dbReference type="GeneID" id="76198096"/>
<feature type="binding site" evidence="6">
    <location>
        <position position="40"/>
    </location>
    <ligand>
        <name>GTP</name>
        <dbReference type="ChEBI" id="CHEBI:37565"/>
    </ligand>
</feature>
<evidence type="ECO:0000313" key="8">
    <source>
        <dbReference type="Proteomes" id="UP001596417"/>
    </source>
</evidence>
<comment type="caution">
    <text evidence="7">The sequence shown here is derived from an EMBL/GenBank/DDBJ whole genome shotgun (WGS) entry which is preliminary data.</text>
</comment>
<proteinExistence type="inferred from homology"/>
<sequence length="175" mass="18490">MLRLPRHLRSELKAPIGPVYTEPSALIEAAGTPLVSVGDVVTEYLLSVTIPHVAVVDGQTKRTSIDSPVDLSPFEQRVRVENPAATLSEAMLQSLRDALNADDSTVIVVDGEEDLVALPAVVAAPIGASIVYGQPDEGMVLATVDAELTAQMRALLSRMDGDHEAALRIVESGGQ</sequence>
<dbReference type="InterPro" id="IPR007164">
    <property type="entry name" value="GTP-dep_dephospho-CoA_kin"/>
</dbReference>
<evidence type="ECO:0000313" key="7">
    <source>
        <dbReference type="EMBL" id="MFC7188555.1"/>
    </source>
</evidence>
<keyword evidence="3 6" id="KW-0418">Kinase</keyword>
<evidence type="ECO:0000256" key="4">
    <source>
        <dbReference type="ARBA" id="ARBA00022993"/>
    </source>
</evidence>
<keyword evidence="1 6" id="KW-0808">Transferase</keyword>
<comment type="function">
    <text evidence="6">Catalyzes the GTP-dependent phosphorylation of the 3'-hydroxyl group of dephosphocoenzyme A to form coenzyme A (CoA).</text>
</comment>
<dbReference type="PANTHER" id="PTHR40732:SF1">
    <property type="entry name" value="GTP-DEPENDENT DEPHOSPHO-COA KINASE"/>
    <property type="match status" value="1"/>
</dbReference>
<dbReference type="GO" id="GO:0016301">
    <property type="term" value="F:kinase activity"/>
    <property type="evidence" value="ECO:0007669"/>
    <property type="project" value="UniProtKB-UniRule"/>
</dbReference>
<comment type="catalytic activity">
    <reaction evidence="6">
        <text>3'-dephospho-CoA + GTP = GDP + CoA + H(+)</text>
        <dbReference type="Rhea" id="RHEA:61156"/>
        <dbReference type="ChEBI" id="CHEBI:15378"/>
        <dbReference type="ChEBI" id="CHEBI:37565"/>
        <dbReference type="ChEBI" id="CHEBI:57287"/>
        <dbReference type="ChEBI" id="CHEBI:57328"/>
        <dbReference type="ChEBI" id="CHEBI:58189"/>
        <dbReference type="EC" id="2.7.1.237"/>
    </reaction>
</comment>
<dbReference type="HAMAP" id="MF_00590">
    <property type="entry name" value="Dephospho_CoA_kinase_GTP_dep"/>
    <property type="match status" value="1"/>
</dbReference>
<dbReference type="AlphaFoldDB" id="A0ABD5YH56"/>
<accession>A0ABD5YH56</accession>
<protein>
    <recommendedName>
        <fullName evidence="6">GTP-dependent dephospho-CoA kinase</fullName>
        <ecNumber evidence="6">2.7.1.237</ecNumber>
    </recommendedName>
    <alternativeName>
        <fullName evidence="6">Dephospho-coenzyme A kinase</fullName>
        <shortName evidence="6">DPCK</shortName>
    </alternativeName>
</protein>
<dbReference type="EMBL" id="JBHTAX010000001">
    <property type="protein sequence ID" value="MFC7188555.1"/>
    <property type="molecule type" value="Genomic_DNA"/>
</dbReference>
<keyword evidence="5 6" id="KW-0342">GTP-binding</keyword>
<feature type="binding site" evidence="6">
    <location>
        <position position="113"/>
    </location>
    <ligand>
        <name>GTP</name>
        <dbReference type="ChEBI" id="CHEBI:37565"/>
    </ligand>
</feature>
<keyword evidence="2 6" id="KW-0547">Nucleotide-binding</keyword>
<dbReference type="GO" id="GO:0005525">
    <property type="term" value="F:GTP binding"/>
    <property type="evidence" value="ECO:0007669"/>
    <property type="project" value="UniProtKB-UniRule"/>
</dbReference>
<gene>
    <name evidence="7" type="ORF">ACFQL7_00905</name>
</gene>
<evidence type="ECO:0000256" key="2">
    <source>
        <dbReference type="ARBA" id="ARBA00022741"/>
    </source>
</evidence>
<evidence type="ECO:0000256" key="3">
    <source>
        <dbReference type="ARBA" id="ARBA00022777"/>
    </source>
</evidence>
<comment type="similarity">
    <text evidence="6">Belongs to the GTP-dependent DPCK family.</text>
</comment>
<dbReference type="RefSeq" id="WP_248903994.1">
    <property type="nucleotide sequence ID" value="NZ_CP109979.1"/>
</dbReference>
<feature type="binding site" evidence="6">
    <location>
        <position position="136"/>
    </location>
    <ligand>
        <name>GTP</name>
        <dbReference type="ChEBI" id="CHEBI:37565"/>
    </ligand>
</feature>